<dbReference type="Proteomes" id="UP000830671">
    <property type="component" value="Chromosome 1"/>
</dbReference>
<gene>
    <name evidence="1" type="ORF">CLUP02_02218</name>
</gene>
<dbReference type="KEGG" id="clup:CLUP02_02218"/>
<dbReference type="GeneID" id="73336262"/>
<dbReference type="AlphaFoldDB" id="A0A9Q8W9W5"/>
<proteinExistence type="predicted"/>
<accession>A0A9Q8W9W5</accession>
<dbReference type="RefSeq" id="XP_049137209.1">
    <property type="nucleotide sequence ID" value="XM_049281252.1"/>
</dbReference>
<evidence type="ECO:0000313" key="1">
    <source>
        <dbReference type="EMBL" id="UQC75564.1"/>
    </source>
</evidence>
<evidence type="ECO:0000313" key="2">
    <source>
        <dbReference type="Proteomes" id="UP000830671"/>
    </source>
</evidence>
<keyword evidence="2" id="KW-1185">Reference proteome</keyword>
<sequence>MSLGSPFYTTCIVFSLCCLCLNPHTYILLRVSCLVSSFLPSHPALLPTCVGQVRAPLSLADCSLLSSLRKYRPWLP</sequence>
<organism evidence="1 2">
    <name type="scientific">Colletotrichum lupini</name>
    <dbReference type="NCBI Taxonomy" id="145971"/>
    <lineage>
        <taxon>Eukaryota</taxon>
        <taxon>Fungi</taxon>
        <taxon>Dikarya</taxon>
        <taxon>Ascomycota</taxon>
        <taxon>Pezizomycotina</taxon>
        <taxon>Sordariomycetes</taxon>
        <taxon>Hypocreomycetidae</taxon>
        <taxon>Glomerellales</taxon>
        <taxon>Glomerellaceae</taxon>
        <taxon>Colletotrichum</taxon>
        <taxon>Colletotrichum acutatum species complex</taxon>
    </lineage>
</organism>
<name>A0A9Q8W9W5_9PEZI</name>
<protein>
    <submittedName>
        <fullName evidence="1">Uncharacterized protein</fullName>
    </submittedName>
</protein>
<dbReference type="EMBL" id="CP019471">
    <property type="protein sequence ID" value="UQC75564.1"/>
    <property type="molecule type" value="Genomic_DNA"/>
</dbReference>
<reference evidence="1" key="1">
    <citation type="journal article" date="2021" name="Mol. Plant Microbe Interact.">
        <title>Complete Genome Sequence of the Plant-Pathogenic Fungus Colletotrichum lupini.</title>
        <authorList>
            <person name="Baroncelli R."/>
            <person name="Pensec F."/>
            <person name="Da Lio D."/>
            <person name="Boufleur T."/>
            <person name="Vicente I."/>
            <person name="Sarrocco S."/>
            <person name="Picot A."/>
            <person name="Baraldi E."/>
            <person name="Sukno S."/>
            <person name="Thon M."/>
            <person name="Le Floch G."/>
        </authorList>
    </citation>
    <scope>NUCLEOTIDE SEQUENCE</scope>
    <source>
        <strain evidence="1">IMI 504893</strain>
    </source>
</reference>